<proteinExistence type="predicted"/>
<reference evidence="1" key="2">
    <citation type="journal article" date="2022" name="Microbiol. Resour. Announc.">
        <title>Metagenome Sequencing to Explore Phylogenomics of Terrestrial Cyanobacteria.</title>
        <authorList>
            <person name="Ward R.D."/>
            <person name="Stajich J.E."/>
            <person name="Johansen J.R."/>
            <person name="Huntemann M."/>
            <person name="Clum A."/>
            <person name="Foster B."/>
            <person name="Foster B."/>
            <person name="Roux S."/>
            <person name="Palaniappan K."/>
            <person name="Varghese N."/>
            <person name="Mukherjee S."/>
            <person name="Reddy T.B.K."/>
            <person name="Daum C."/>
            <person name="Copeland A."/>
            <person name="Chen I.A."/>
            <person name="Ivanova N.N."/>
            <person name="Kyrpides N.C."/>
            <person name="Shapiro N."/>
            <person name="Eloe-Fadrosh E.A."/>
            <person name="Pietrasiak N."/>
        </authorList>
    </citation>
    <scope>NUCLEOTIDE SEQUENCE</scope>
    <source>
        <strain evidence="1">JT2-VF2</strain>
    </source>
</reference>
<name>A0A951PY83_9NOST</name>
<evidence type="ECO:0000313" key="2">
    <source>
        <dbReference type="Proteomes" id="UP000715781"/>
    </source>
</evidence>
<gene>
    <name evidence="1" type="ORF">KME32_09880</name>
</gene>
<comment type="caution">
    <text evidence="1">The sequence shown here is derived from an EMBL/GenBank/DDBJ whole genome shotgun (WGS) entry which is preliminary data.</text>
</comment>
<dbReference type="AlphaFoldDB" id="A0A951PY83"/>
<organism evidence="1 2">
    <name type="scientific">Mojavia pulchra JT2-VF2</name>
    <dbReference type="NCBI Taxonomy" id="287848"/>
    <lineage>
        <taxon>Bacteria</taxon>
        <taxon>Bacillati</taxon>
        <taxon>Cyanobacteriota</taxon>
        <taxon>Cyanophyceae</taxon>
        <taxon>Nostocales</taxon>
        <taxon>Nostocaceae</taxon>
    </lineage>
</organism>
<reference evidence="1" key="1">
    <citation type="submission" date="2021-05" db="EMBL/GenBank/DDBJ databases">
        <authorList>
            <person name="Pietrasiak N."/>
            <person name="Ward R."/>
            <person name="Stajich J.E."/>
            <person name="Kurbessoian T."/>
        </authorList>
    </citation>
    <scope>NUCLEOTIDE SEQUENCE</scope>
    <source>
        <strain evidence="1">JT2-VF2</strain>
    </source>
</reference>
<sequence>MTKSDRPYEDTPVFTEQAPSKLCFQATARSAVGQQGALRDRLFLLNSVNLLFSRLK</sequence>
<accession>A0A951PY83</accession>
<evidence type="ECO:0000313" key="1">
    <source>
        <dbReference type="EMBL" id="MBW4561448.1"/>
    </source>
</evidence>
<protein>
    <submittedName>
        <fullName evidence="1">Uncharacterized protein</fullName>
    </submittedName>
</protein>
<dbReference type="EMBL" id="JAHHHN010000004">
    <property type="protein sequence ID" value="MBW4561448.1"/>
    <property type="molecule type" value="Genomic_DNA"/>
</dbReference>
<dbReference type="Proteomes" id="UP000715781">
    <property type="component" value="Unassembled WGS sequence"/>
</dbReference>